<dbReference type="PRINTS" id="PR00409">
    <property type="entry name" value="PHDIOXRDTASE"/>
</dbReference>
<dbReference type="Gene3D" id="3.10.20.30">
    <property type="match status" value="1"/>
</dbReference>
<dbReference type="CDD" id="cd00207">
    <property type="entry name" value="fer2"/>
    <property type="match status" value="1"/>
</dbReference>
<dbReference type="InterPro" id="IPR036010">
    <property type="entry name" value="2Fe-2S_ferredoxin-like_sf"/>
</dbReference>
<dbReference type="InterPro" id="IPR052353">
    <property type="entry name" value="Benzoxazolinone_Detox_Enz"/>
</dbReference>
<evidence type="ECO:0008006" key="5">
    <source>
        <dbReference type="Google" id="ProtNLM"/>
    </source>
</evidence>
<dbReference type="PANTHER" id="PTHR30212">
    <property type="entry name" value="PROTEIN YIIM"/>
    <property type="match status" value="1"/>
</dbReference>
<proteinExistence type="predicted"/>
<dbReference type="GO" id="GO:0051536">
    <property type="term" value="F:iron-sulfur cluster binding"/>
    <property type="evidence" value="ECO:0007669"/>
    <property type="project" value="InterPro"/>
</dbReference>
<evidence type="ECO:0000313" key="4">
    <source>
        <dbReference type="Proteomes" id="UP000029577"/>
    </source>
</evidence>
<keyword evidence="4" id="KW-1185">Reference proteome</keyword>
<dbReference type="PROSITE" id="PS51085">
    <property type="entry name" value="2FE2S_FER_2"/>
    <property type="match status" value="1"/>
</dbReference>
<protein>
    <recommendedName>
        <fullName evidence="5">Ferredoxin</fullName>
    </recommendedName>
</protein>
<dbReference type="InterPro" id="IPR001041">
    <property type="entry name" value="2Fe-2S_ferredoxin-type"/>
</dbReference>
<dbReference type="InterPro" id="IPR039261">
    <property type="entry name" value="FNR_nucleotide-bd"/>
</dbReference>
<evidence type="ECO:0000259" key="1">
    <source>
        <dbReference type="PROSITE" id="PS51085"/>
    </source>
</evidence>
<organism evidence="3 4">
    <name type="scientific">Tatumella morbirosei</name>
    <dbReference type="NCBI Taxonomy" id="642227"/>
    <lineage>
        <taxon>Bacteria</taxon>
        <taxon>Pseudomonadati</taxon>
        <taxon>Pseudomonadota</taxon>
        <taxon>Gammaproteobacteria</taxon>
        <taxon>Enterobacterales</taxon>
        <taxon>Erwiniaceae</taxon>
        <taxon>Tatumella</taxon>
    </lineage>
</organism>
<dbReference type="SUPFAM" id="SSF54292">
    <property type="entry name" value="2Fe-2S ferredoxin-like"/>
    <property type="match status" value="1"/>
</dbReference>
<dbReference type="CDD" id="cd06185">
    <property type="entry name" value="PDR_like"/>
    <property type="match status" value="1"/>
</dbReference>
<dbReference type="Pfam" id="PF00111">
    <property type="entry name" value="Fer2"/>
    <property type="match status" value="1"/>
</dbReference>
<dbReference type="GO" id="GO:0016491">
    <property type="term" value="F:oxidoreductase activity"/>
    <property type="evidence" value="ECO:0007669"/>
    <property type="project" value="InterPro"/>
</dbReference>
<dbReference type="eggNOG" id="COG1018">
    <property type="taxonomic scope" value="Bacteria"/>
</dbReference>
<dbReference type="Gene3D" id="2.40.30.10">
    <property type="entry name" value="Translation factors"/>
    <property type="match status" value="1"/>
</dbReference>
<dbReference type="Pfam" id="PF00175">
    <property type="entry name" value="NAD_binding_1"/>
    <property type="match status" value="1"/>
</dbReference>
<dbReference type="Gene3D" id="3.40.50.80">
    <property type="entry name" value="Nucleotide-binding domain of ferredoxin-NADP reductase (FNR) module"/>
    <property type="match status" value="1"/>
</dbReference>
<dbReference type="EMBL" id="JPKR02000003">
    <property type="protein sequence ID" value="KGD72993.1"/>
    <property type="molecule type" value="Genomic_DNA"/>
</dbReference>
<feature type="domain" description="FAD-binding FR-type" evidence="2">
    <location>
        <begin position="4"/>
        <end position="105"/>
    </location>
</feature>
<dbReference type="PROSITE" id="PS51384">
    <property type="entry name" value="FAD_FR"/>
    <property type="match status" value="1"/>
</dbReference>
<dbReference type="InterPro" id="IPR017927">
    <property type="entry name" value="FAD-bd_FR_type"/>
</dbReference>
<dbReference type="SUPFAM" id="SSF63380">
    <property type="entry name" value="Riboflavin synthase domain-like"/>
    <property type="match status" value="1"/>
</dbReference>
<dbReference type="Proteomes" id="UP000029577">
    <property type="component" value="Unassembled WGS sequence"/>
</dbReference>
<evidence type="ECO:0000313" key="3">
    <source>
        <dbReference type="EMBL" id="KGD72993.1"/>
    </source>
</evidence>
<dbReference type="InterPro" id="IPR001433">
    <property type="entry name" value="OxRdtase_FAD/NAD-bd"/>
</dbReference>
<dbReference type="STRING" id="642227.HA49_12360"/>
<sequence length="314" mass="35455">MTVRLLMKVRVDKISTLSPDIKAIEFTPADREFFPACTAGSNIIFRMKKGLSRQYSLCNHRDPRRYRIAVKLEPSGRGGSQFAHEYVRENEHYFISYPQPDFSLSSLFSEYIFIAGGIGITPILSFIYELADKDKKMTLHYCVRHQREAIFLDELSRLPVNVIMHCSEEGERLDINHLLSVRPKDTALYYCGSVRFNQSVSEACHHWPSGTTFSENFSAPPAPEGVMGDPFIAEIPRSGHTLQVTAEKTLLQVLLDDGVDIDYSCEAGTCRSCIIDIISGEIQHKDHCLTEEERKTLMTPCVSRGKGIIVINSL</sequence>
<dbReference type="InterPro" id="IPR017938">
    <property type="entry name" value="Riboflavin_synthase-like_b-brl"/>
</dbReference>
<evidence type="ECO:0000259" key="2">
    <source>
        <dbReference type="PROSITE" id="PS51384"/>
    </source>
</evidence>
<dbReference type="OrthoDB" id="9796486at2"/>
<comment type="caution">
    <text evidence="3">The sequence shown here is derived from an EMBL/GenBank/DDBJ whole genome shotgun (WGS) entry which is preliminary data.</text>
</comment>
<dbReference type="RefSeq" id="WP_038020650.1">
    <property type="nucleotide sequence ID" value="NZ_JPKR02000003.1"/>
</dbReference>
<dbReference type="PANTHER" id="PTHR30212:SF2">
    <property type="entry name" value="PROTEIN YIIM"/>
    <property type="match status" value="1"/>
</dbReference>
<reference evidence="3" key="1">
    <citation type="submission" date="2014-12" db="EMBL/GenBank/DDBJ databases">
        <title>The draft genome of the Tatumella morbirosei type strain, LMG23360T isolated from pineapple rot.</title>
        <authorList>
            <person name="Smits T.H."/>
            <person name="Palmer M."/>
            <person name="Venter S.N."/>
            <person name="Duffy B."/>
            <person name="Steenkamp E.T."/>
            <person name="Chan W.Y."/>
            <person name="Coutinho T.A."/>
            <person name="Coetzee M.P."/>
            <person name="De Maayer P."/>
        </authorList>
    </citation>
    <scope>NUCLEOTIDE SEQUENCE [LARGE SCALE GENOMIC DNA]</scope>
    <source>
        <strain evidence="3">LMG 23360</strain>
    </source>
</reference>
<dbReference type="InterPro" id="IPR012675">
    <property type="entry name" value="Beta-grasp_dom_sf"/>
</dbReference>
<accession>A0A095UEX4</accession>
<gene>
    <name evidence="3" type="ORF">HA49_12360</name>
</gene>
<dbReference type="AlphaFoldDB" id="A0A095UEX4"/>
<feature type="domain" description="2Fe-2S ferredoxin-type" evidence="1">
    <location>
        <begin position="230"/>
        <end position="314"/>
    </location>
</feature>
<name>A0A095UEX4_9GAMM</name>
<dbReference type="SUPFAM" id="SSF52343">
    <property type="entry name" value="Ferredoxin reductase-like, C-terminal NADP-linked domain"/>
    <property type="match status" value="1"/>
</dbReference>